<keyword evidence="2" id="KW-1003">Cell membrane</keyword>
<dbReference type="PROSITE" id="PS50262">
    <property type="entry name" value="G_PROTEIN_RECEP_F1_2"/>
    <property type="match status" value="1"/>
</dbReference>
<evidence type="ECO:0000256" key="10">
    <source>
        <dbReference type="RuleBase" id="RU000688"/>
    </source>
</evidence>
<evidence type="ECO:0000256" key="7">
    <source>
        <dbReference type="ARBA" id="ARBA00023157"/>
    </source>
</evidence>
<evidence type="ECO:0000313" key="14">
    <source>
        <dbReference type="EMBL" id="EDO49062.1"/>
    </source>
</evidence>
<comment type="similarity">
    <text evidence="10">Belongs to the G-protein coupled receptor 1 family.</text>
</comment>
<evidence type="ECO:0000256" key="4">
    <source>
        <dbReference type="ARBA" id="ARBA00022989"/>
    </source>
</evidence>
<organism evidence="14 15">
    <name type="scientific">Nematostella vectensis</name>
    <name type="common">Starlet sea anemone</name>
    <dbReference type="NCBI Taxonomy" id="45351"/>
    <lineage>
        <taxon>Eukaryota</taxon>
        <taxon>Metazoa</taxon>
        <taxon>Cnidaria</taxon>
        <taxon>Anthozoa</taxon>
        <taxon>Hexacorallia</taxon>
        <taxon>Actiniaria</taxon>
        <taxon>Edwardsiidae</taxon>
        <taxon>Nematostella</taxon>
    </lineage>
</organism>
<keyword evidence="4 12" id="KW-1133">Transmembrane helix</keyword>
<feature type="transmembrane region" description="Helical" evidence="12">
    <location>
        <begin position="248"/>
        <end position="265"/>
    </location>
</feature>
<reference evidence="14 15" key="1">
    <citation type="journal article" date="2007" name="Science">
        <title>Sea anemone genome reveals ancestral eumetazoan gene repertoire and genomic organization.</title>
        <authorList>
            <person name="Putnam N.H."/>
            <person name="Srivastava M."/>
            <person name="Hellsten U."/>
            <person name="Dirks B."/>
            <person name="Chapman J."/>
            <person name="Salamov A."/>
            <person name="Terry A."/>
            <person name="Shapiro H."/>
            <person name="Lindquist E."/>
            <person name="Kapitonov V.V."/>
            <person name="Jurka J."/>
            <person name="Genikhovich G."/>
            <person name="Grigoriev I.V."/>
            <person name="Lucas S.M."/>
            <person name="Steele R.E."/>
            <person name="Finnerty J.R."/>
            <person name="Technau U."/>
            <person name="Martindale M.Q."/>
            <person name="Rokhsar D.S."/>
        </authorList>
    </citation>
    <scope>NUCLEOTIDE SEQUENCE [LARGE SCALE GENOMIC DNA]</scope>
    <source>
        <strain evidence="15">CH2 X CH6</strain>
    </source>
</reference>
<evidence type="ECO:0000256" key="9">
    <source>
        <dbReference type="ARBA" id="ARBA00023224"/>
    </source>
</evidence>
<dbReference type="GO" id="GO:0007187">
    <property type="term" value="P:G protein-coupled receptor signaling pathway, coupled to cyclic nucleotide second messenger"/>
    <property type="evidence" value="ECO:0000318"/>
    <property type="project" value="GO_Central"/>
</dbReference>
<keyword evidence="8 10" id="KW-0675">Receptor</keyword>
<accession>A7RHZ8</accession>
<dbReference type="PANTHER" id="PTHR24248">
    <property type="entry name" value="ADRENERGIC RECEPTOR-RELATED G-PROTEIN COUPLED RECEPTOR"/>
    <property type="match status" value="1"/>
</dbReference>
<name>A7RHZ8_NEMVE</name>
<evidence type="ECO:0000313" key="15">
    <source>
        <dbReference type="Proteomes" id="UP000001593"/>
    </source>
</evidence>
<evidence type="ECO:0000256" key="6">
    <source>
        <dbReference type="ARBA" id="ARBA00023136"/>
    </source>
</evidence>
<dbReference type="EMBL" id="DS469511">
    <property type="protein sequence ID" value="EDO49062.1"/>
    <property type="molecule type" value="Genomic_DNA"/>
</dbReference>
<dbReference type="GO" id="GO:0005886">
    <property type="term" value="C:plasma membrane"/>
    <property type="evidence" value="ECO:0000318"/>
    <property type="project" value="GO_Central"/>
</dbReference>
<evidence type="ECO:0000256" key="11">
    <source>
        <dbReference type="SAM" id="MobiDB-lite"/>
    </source>
</evidence>
<dbReference type="GO" id="GO:0007268">
    <property type="term" value="P:chemical synaptic transmission"/>
    <property type="evidence" value="ECO:0000318"/>
    <property type="project" value="GO_Central"/>
</dbReference>
<dbReference type="FunFam" id="1.20.1070.10:FF:000504">
    <property type="entry name" value="Predicted protein"/>
    <property type="match status" value="1"/>
</dbReference>
<dbReference type="AlphaFoldDB" id="A7RHZ8"/>
<keyword evidence="3 10" id="KW-0812">Transmembrane</keyword>
<dbReference type="GO" id="GO:0004993">
    <property type="term" value="F:G protein-coupled serotonin receptor activity"/>
    <property type="evidence" value="ECO:0000318"/>
    <property type="project" value="GO_Central"/>
</dbReference>
<dbReference type="CDD" id="cd14967">
    <property type="entry name" value="7tmA_amine_R-like"/>
    <property type="match status" value="1"/>
</dbReference>
<dbReference type="PhylomeDB" id="A7RHZ8"/>
<keyword evidence="5 10" id="KW-0297">G-protein coupled receptor</keyword>
<feature type="transmembrane region" description="Helical" evidence="12">
    <location>
        <begin position="72"/>
        <end position="92"/>
    </location>
</feature>
<feature type="compositionally biased region" description="Polar residues" evidence="11">
    <location>
        <begin position="281"/>
        <end position="294"/>
    </location>
</feature>
<keyword evidence="7" id="KW-1015">Disulfide bond</keyword>
<feature type="transmembrane region" description="Helical" evidence="12">
    <location>
        <begin position="206"/>
        <end position="228"/>
    </location>
</feature>
<feature type="domain" description="G-protein coupled receptors family 1 profile" evidence="13">
    <location>
        <begin position="13"/>
        <end position="261"/>
    </location>
</feature>
<evidence type="ECO:0000259" key="13">
    <source>
        <dbReference type="PROSITE" id="PS50262"/>
    </source>
</evidence>
<evidence type="ECO:0000256" key="2">
    <source>
        <dbReference type="ARBA" id="ARBA00022475"/>
    </source>
</evidence>
<feature type="transmembrane region" description="Helical" evidence="12">
    <location>
        <begin position="34"/>
        <end position="60"/>
    </location>
</feature>
<evidence type="ECO:0000256" key="1">
    <source>
        <dbReference type="ARBA" id="ARBA00004651"/>
    </source>
</evidence>
<evidence type="ECO:0000256" key="5">
    <source>
        <dbReference type="ARBA" id="ARBA00023040"/>
    </source>
</evidence>
<evidence type="ECO:0000256" key="8">
    <source>
        <dbReference type="ARBA" id="ARBA00023170"/>
    </source>
</evidence>
<feature type="non-terminal residue" evidence="14">
    <location>
        <position position="1"/>
    </location>
</feature>
<gene>
    <name evidence="14" type="ORF">NEMVEDRAFT_v1g82035</name>
</gene>
<dbReference type="InterPro" id="IPR017452">
    <property type="entry name" value="GPCR_Rhodpsn_7TM"/>
</dbReference>
<evidence type="ECO:0000256" key="3">
    <source>
        <dbReference type="ARBA" id="ARBA00022692"/>
    </source>
</evidence>
<feature type="transmembrane region" description="Helical" evidence="12">
    <location>
        <begin position="157"/>
        <end position="179"/>
    </location>
</feature>
<dbReference type="OrthoDB" id="5957871at2759"/>
<feature type="transmembrane region" description="Helical" evidence="12">
    <location>
        <begin position="113"/>
        <end position="137"/>
    </location>
</feature>
<feature type="region of interest" description="Disordered" evidence="11">
    <location>
        <begin position="281"/>
        <end position="311"/>
    </location>
</feature>
<keyword evidence="6 12" id="KW-0472">Membrane</keyword>
<dbReference type="GO" id="GO:0045202">
    <property type="term" value="C:synapse"/>
    <property type="evidence" value="ECO:0007669"/>
    <property type="project" value="GOC"/>
</dbReference>
<keyword evidence="9 10" id="KW-0807">Transducer</keyword>
<dbReference type="GO" id="GO:0030594">
    <property type="term" value="F:neurotransmitter receptor activity"/>
    <property type="evidence" value="ECO:0000318"/>
    <property type="project" value="GO_Central"/>
</dbReference>
<proteinExistence type="inferred from homology"/>
<dbReference type="HOGENOM" id="CLU_009579_11_5_1"/>
<dbReference type="PROSITE" id="PS00237">
    <property type="entry name" value="G_PROTEIN_RECEP_F1_1"/>
    <property type="match status" value="1"/>
</dbReference>
<dbReference type="eggNOG" id="KOG3656">
    <property type="taxonomic scope" value="Eukaryota"/>
</dbReference>
<dbReference type="PRINTS" id="PR00237">
    <property type="entry name" value="GPCRRHODOPSN"/>
</dbReference>
<comment type="subcellular location">
    <subcellularLocation>
        <location evidence="1">Cell membrane</location>
        <topology evidence="1">Multi-pass membrane protein</topology>
    </subcellularLocation>
</comment>
<dbReference type="Proteomes" id="UP000001593">
    <property type="component" value="Unassembled WGS sequence"/>
</dbReference>
<dbReference type="SMART" id="SM01381">
    <property type="entry name" value="7TM_GPCR_Srsx"/>
    <property type="match status" value="1"/>
</dbReference>
<dbReference type="SUPFAM" id="SSF81321">
    <property type="entry name" value="Family A G protein-coupled receptor-like"/>
    <property type="match status" value="1"/>
</dbReference>
<dbReference type="OMA" id="RWPLGGY"/>
<evidence type="ECO:0000256" key="12">
    <source>
        <dbReference type="SAM" id="Phobius"/>
    </source>
</evidence>
<sequence length="318" mass="35740">VFMCLLIVASLLGNTLVCTLVARSQRLQTNSNFFVCSLAISDILVSVTVIPFDIVYWIYFPRWPLGGYLCNLWNALFFVFLSASVLNLLAVSADRFIAVVFALRYESFVFPRVVKYSLVAIWGYSVGIGILIFFILVPPRDEVYSFEMNPLLHGYLLVGNVLAPFILMTTFYFKIYLIARGHAKRVGMKGKSVCDLIGRELRVAKALGIVIATFVLCWLPFEVINVMILLDEGVETCAVEVADTVFCWLAYLQTALNPVVFALTNSEFRRAFCRMFSPQFHGNSSSSLNSTNKQTEQRENSARQGATNEKPDIVIARL</sequence>
<dbReference type="KEGG" id="nve:5521209"/>
<dbReference type="InParanoid" id="A7RHZ8"/>
<dbReference type="STRING" id="45351.A7RHZ8"/>
<protein>
    <recommendedName>
        <fullName evidence="13">G-protein coupled receptors family 1 profile domain-containing protein</fullName>
    </recommendedName>
</protein>
<feature type="transmembrane region" description="Helical" evidence="12">
    <location>
        <begin position="6"/>
        <end position="22"/>
    </location>
</feature>
<keyword evidence="15" id="KW-1185">Reference proteome</keyword>
<dbReference type="Pfam" id="PF00001">
    <property type="entry name" value="7tm_1"/>
    <property type="match status" value="1"/>
</dbReference>
<dbReference type="Gene3D" id="1.20.1070.10">
    <property type="entry name" value="Rhodopsin 7-helix transmembrane proteins"/>
    <property type="match status" value="1"/>
</dbReference>
<dbReference type="GO" id="GO:0030425">
    <property type="term" value="C:dendrite"/>
    <property type="evidence" value="ECO:0000318"/>
    <property type="project" value="GO_Central"/>
</dbReference>
<dbReference type="InterPro" id="IPR000276">
    <property type="entry name" value="GPCR_Rhodpsn"/>
</dbReference>
<dbReference type="PANTHER" id="PTHR24248:SF199">
    <property type="entry name" value="IP13425P-RELATED"/>
    <property type="match status" value="1"/>
</dbReference>